<evidence type="ECO:0000313" key="3">
    <source>
        <dbReference type="Proteomes" id="UP000198992"/>
    </source>
</evidence>
<evidence type="ECO:0000256" key="1">
    <source>
        <dbReference type="SAM" id="MobiDB-lite"/>
    </source>
</evidence>
<accession>A0A1H5ATB2</accession>
<evidence type="ECO:0000313" key="2">
    <source>
        <dbReference type="EMBL" id="SED44860.1"/>
    </source>
</evidence>
<organism evidence="2 3">
    <name type="scientific">Bradyrhizobium erythrophlei</name>
    <dbReference type="NCBI Taxonomy" id="1437360"/>
    <lineage>
        <taxon>Bacteria</taxon>
        <taxon>Pseudomonadati</taxon>
        <taxon>Pseudomonadota</taxon>
        <taxon>Alphaproteobacteria</taxon>
        <taxon>Hyphomicrobiales</taxon>
        <taxon>Nitrobacteraceae</taxon>
        <taxon>Bradyrhizobium</taxon>
    </lineage>
</organism>
<dbReference type="AlphaFoldDB" id="A0A1H5ATB2"/>
<name>A0A1H5ATB2_9BRAD</name>
<feature type="region of interest" description="Disordered" evidence="1">
    <location>
        <begin position="1"/>
        <end position="22"/>
    </location>
</feature>
<reference evidence="2 3" key="1">
    <citation type="submission" date="2016-10" db="EMBL/GenBank/DDBJ databases">
        <authorList>
            <person name="de Groot N.N."/>
        </authorList>
    </citation>
    <scope>NUCLEOTIDE SEQUENCE [LARGE SCALE GENOMIC DNA]</scope>
    <source>
        <strain evidence="2 3">MT12</strain>
    </source>
</reference>
<gene>
    <name evidence="2" type="ORF">SAMN05444164_4777</name>
</gene>
<sequence>MQRSEIAPDEGSVSAEADPSLAQLSQHVVPAKAGTHNHRCEWRDKPSPLVPFPRAAAYGSRVKPGTTAGR</sequence>
<dbReference type="EMBL" id="FNTH01000001">
    <property type="protein sequence ID" value="SED44860.1"/>
    <property type="molecule type" value="Genomic_DNA"/>
</dbReference>
<proteinExistence type="predicted"/>
<dbReference type="Proteomes" id="UP000198992">
    <property type="component" value="Unassembled WGS sequence"/>
</dbReference>
<protein>
    <submittedName>
        <fullName evidence="2">Uncharacterized protein</fullName>
    </submittedName>
</protein>